<evidence type="ECO:0000256" key="7">
    <source>
        <dbReference type="ARBA" id="ARBA00022840"/>
    </source>
</evidence>
<evidence type="ECO:0000313" key="12">
    <source>
        <dbReference type="Proteomes" id="UP000229554"/>
    </source>
</evidence>
<dbReference type="GO" id="GO:0006164">
    <property type="term" value="P:purine nucleotide biosynthetic process"/>
    <property type="evidence" value="ECO:0007669"/>
    <property type="project" value="TreeGrafter"/>
</dbReference>
<dbReference type="NCBIfam" id="TIGR01251">
    <property type="entry name" value="ribP_PPkin"/>
    <property type="match status" value="1"/>
</dbReference>
<dbReference type="GO" id="GO:0005737">
    <property type="term" value="C:cytoplasm"/>
    <property type="evidence" value="ECO:0007669"/>
    <property type="project" value="TreeGrafter"/>
</dbReference>
<sequence>MHAMRKIVFAGSASPNVARAIAQKNGYRIGKSEKTVFSNSELKMTVLEKVEDVHSIVVQSIVNPTNDNLVELLFTIDALKREGATKVTLVIPYFGYARQDIQHLPGECVSINVIIKALEALGCNKVITLDIHDEATAGVFTIPFRNVTVLPFMATLIREDIKLDLSTVVVGSPDQGGIERARIFAQAFYGDKREHDVITIEKKRTLTQIHTSRPLELFGTVKDKTVILVDDVATSGGTVLHAAEVCYEHGAADVVAMVVHADFALGVPMRIQKSTLSHWYTTNTIESTMEDLAQFSKISTLDISSIISENM</sequence>
<dbReference type="GO" id="GO:0004749">
    <property type="term" value="F:ribose phosphate diphosphokinase activity"/>
    <property type="evidence" value="ECO:0007669"/>
    <property type="project" value="UniProtKB-EC"/>
</dbReference>
<dbReference type="GO" id="GO:0005524">
    <property type="term" value="F:ATP binding"/>
    <property type="evidence" value="ECO:0007669"/>
    <property type="project" value="UniProtKB-KW"/>
</dbReference>
<name>A0A2M8KTA2_9BACT</name>
<keyword evidence="6" id="KW-0418">Kinase</keyword>
<dbReference type="EMBL" id="PFED01000048">
    <property type="protein sequence ID" value="PJE63131.1"/>
    <property type="molecule type" value="Genomic_DNA"/>
</dbReference>
<keyword evidence="2" id="KW-0808">Transferase</keyword>
<dbReference type="GO" id="GO:0000287">
    <property type="term" value="F:magnesium ion binding"/>
    <property type="evidence" value="ECO:0007669"/>
    <property type="project" value="InterPro"/>
</dbReference>
<dbReference type="SMART" id="SM01400">
    <property type="entry name" value="Pribosyltran_N"/>
    <property type="match status" value="1"/>
</dbReference>
<evidence type="ECO:0000313" key="11">
    <source>
        <dbReference type="EMBL" id="PJE63131.1"/>
    </source>
</evidence>
<dbReference type="SUPFAM" id="SSF53271">
    <property type="entry name" value="PRTase-like"/>
    <property type="match status" value="2"/>
</dbReference>
<dbReference type="CDD" id="cd06223">
    <property type="entry name" value="PRTases_typeI"/>
    <property type="match status" value="1"/>
</dbReference>
<protein>
    <recommendedName>
        <fullName evidence="1">ribose-phosphate diphosphokinase</fullName>
        <ecNumber evidence="1">2.7.6.1</ecNumber>
    </recommendedName>
</protein>
<dbReference type="InterPro" id="IPR000836">
    <property type="entry name" value="PRTase_dom"/>
</dbReference>
<organism evidence="11 12">
    <name type="scientific">Candidatus Roizmanbacteria bacterium CG10_big_fil_rev_8_21_14_0_10_39_6</name>
    <dbReference type="NCBI Taxonomy" id="1974853"/>
    <lineage>
        <taxon>Bacteria</taxon>
        <taxon>Candidatus Roizmaniibacteriota</taxon>
    </lineage>
</organism>
<keyword evidence="3" id="KW-0479">Metal-binding</keyword>
<dbReference type="PANTHER" id="PTHR10210">
    <property type="entry name" value="RIBOSE-PHOSPHATE DIPHOSPHOKINASE FAMILY MEMBER"/>
    <property type="match status" value="1"/>
</dbReference>
<evidence type="ECO:0000256" key="8">
    <source>
        <dbReference type="ARBA" id="ARBA00022842"/>
    </source>
</evidence>
<comment type="caution">
    <text evidence="11">The sequence shown here is derived from an EMBL/GenBank/DDBJ whole genome shotgun (WGS) entry which is preliminary data.</text>
</comment>
<dbReference type="GO" id="GO:0006015">
    <property type="term" value="P:5-phosphoribose 1-diphosphate biosynthetic process"/>
    <property type="evidence" value="ECO:0007669"/>
    <property type="project" value="TreeGrafter"/>
</dbReference>
<dbReference type="Proteomes" id="UP000229554">
    <property type="component" value="Unassembled WGS sequence"/>
</dbReference>
<dbReference type="Gene3D" id="3.40.50.2020">
    <property type="match status" value="2"/>
</dbReference>
<keyword evidence="8" id="KW-0460">Magnesium</keyword>
<dbReference type="FunFam" id="3.40.50.2020:FF:000007">
    <property type="entry name" value="Ribose-phosphate pyrophosphokinase"/>
    <property type="match status" value="1"/>
</dbReference>
<evidence type="ECO:0000256" key="4">
    <source>
        <dbReference type="ARBA" id="ARBA00022727"/>
    </source>
</evidence>
<reference evidence="12" key="1">
    <citation type="submission" date="2017-09" db="EMBL/GenBank/DDBJ databases">
        <title>Depth-based differentiation of microbial function through sediment-hosted aquifers and enrichment of novel symbionts in the deep terrestrial subsurface.</title>
        <authorList>
            <person name="Probst A.J."/>
            <person name="Ladd B."/>
            <person name="Jarett J.K."/>
            <person name="Geller-Mcgrath D.E."/>
            <person name="Sieber C.M.K."/>
            <person name="Emerson J.B."/>
            <person name="Anantharaman K."/>
            <person name="Thomas B.C."/>
            <person name="Malmstrom R."/>
            <person name="Stieglmeier M."/>
            <person name="Klingl A."/>
            <person name="Woyke T."/>
            <person name="Ryan C.M."/>
            <person name="Banfield J.F."/>
        </authorList>
    </citation>
    <scope>NUCLEOTIDE SEQUENCE [LARGE SCALE GENOMIC DNA]</scope>
</reference>
<feature type="domain" description="Ribose-phosphate pyrophosphokinase N-terminal" evidence="10">
    <location>
        <begin position="8"/>
        <end position="122"/>
    </location>
</feature>
<keyword evidence="5" id="KW-0547">Nucleotide-binding</keyword>
<dbReference type="PANTHER" id="PTHR10210:SF32">
    <property type="entry name" value="RIBOSE-PHOSPHATE PYROPHOSPHOKINASE 2"/>
    <property type="match status" value="1"/>
</dbReference>
<proteinExistence type="predicted"/>
<dbReference type="AlphaFoldDB" id="A0A2M8KTA2"/>
<comment type="catalytic activity">
    <reaction evidence="9">
        <text>D-ribose 5-phosphate + ATP = 5-phospho-alpha-D-ribose 1-diphosphate + AMP + H(+)</text>
        <dbReference type="Rhea" id="RHEA:15609"/>
        <dbReference type="ChEBI" id="CHEBI:15378"/>
        <dbReference type="ChEBI" id="CHEBI:30616"/>
        <dbReference type="ChEBI" id="CHEBI:58017"/>
        <dbReference type="ChEBI" id="CHEBI:78346"/>
        <dbReference type="ChEBI" id="CHEBI:456215"/>
        <dbReference type="EC" id="2.7.6.1"/>
    </reaction>
</comment>
<dbReference type="EC" id="2.7.6.1" evidence="1"/>
<dbReference type="GO" id="GO:0016301">
    <property type="term" value="F:kinase activity"/>
    <property type="evidence" value="ECO:0007669"/>
    <property type="project" value="UniProtKB-KW"/>
</dbReference>
<dbReference type="Pfam" id="PF13793">
    <property type="entry name" value="Pribosyltran_N"/>
    <property type="match status" value="1"/>
</dbReference>
<evidence type="ECO:0000256" key="3">
    <source>
        <dbReference type="ARBA" id="ARBA00022723"/>
    </source>
</evidence>
<gene>
    <name evidence="11" type="ORF">COU88_01220</name>
</gene>
<evidence type="ECO:0000256" key="1">
    <source>
        <dbReference type="ARBA" id="ARBA00013247"/>
    </source>
</evidence>
<dbReference type="GO" id="GO:0002189">
    <property type="term" value="C:ribose phosphate diphosphokinase complex"/>
    <property type="evidence" value="ECO:0007669"/>
    <property type="project" value="TreeGrafter"/>
</dbReference>
<accession>A0A2M8KTA2</accession>
<dbReference type="Pfam" id="PF14572">
    <property type="entry name" value="Pribosyl_synth"/>
    <property type="match status" value="1"/>
</dbReference>
<dbReference type="InterPro" id="IPR029057">
    <property type="entry name" value="PRTase-like"/>
</dbReference>
<evidence type="ECO:0000259" key="10">
    <source>
        <dbReference type="Pfam" id="PF13793"/>
    </source>
</evidence>
<evidence type="ECO:0000256" key="5">
    <source>
        <dbReference type="ARBA" id="ARBA00022741"/>
    </source>
</evidence>
<evidence type="ECO:0000256" key="6">
    <source>
        <dbReference type="ARBA" id="ARBA00022777"/>
    </source>
</evidence>
<dbReference type="InterPro" id="IPR029099">
    <property type="entry name" value="Pribosyltran_N"/>
</dbReference>
<evidence type="ECO:0000256" key="9">
    <source>
        <dbReference type="ARBA" id="ARBA00049535"/>
    </source>
</evidence>
<dbReference type="InterPro" id="IPR005946">
    <property type="entry name" value="Rib-P_diPkinase"/>
</dbReference>
<keyword evidence="4" id="KW-0545">Nucleotide biosynthesis</keyword>
<keyword evidence="7" id="KW-0067">ATP-binding</keyword>
<evidence type="ECO:0000256" key="2">
    <source>
        <dbReference type="ARBA" id="ARBA00022679"/>
    </source>
</evidence>